<dbReference type="InterPro" id="IPR036390">
    <property type="entry name" value="WH_DNA-bd_sf"/>
</dbReference>
<evidence type="ECO:0000313" key="6">
    <source>
        <dbReference type="EMBL" id="SEE61129.1"/>
    </source>
</evidence>
<dbReference type="Pfam" id="PF01047">
    <property type="entry name" value="MarR"/>
    <property type="match status" value="1"/>
</dbReference>
<keyword evidence="8" id="KW-1185">Reference proteome</keyword>
<dbReference type="PATRIC" id="fig|1300348.6.peg.146"/>
<dbReference type="STRING" id="1300348.I602_144"/>
<dbReference type="Gene3D" id="1.10.10.10">
    <property type="entry name" value="Winged helix-like DNA-binding domain superfamily/Winged helix DNA-binding domain"/>
    <property type="match status" value="1"/>
</dbReference>
<evidence type="ECO:0000313" key="5">
    <source>
        <dbReference type="EMBL" id="KOY50584.1"/>
    </source>
</evidence>
<dbReference type="PANTHER" id="PTHR42756:SF1">
    <property type="entry name" value="TRANSCRIPTIONAL REPRESSOR OF EMRAB OPERON"/>
    <property type="match status" value="1"/>
</dbReference>
<dbReference type="Proteomes" id="UP000183071">
    <property type="component" value="Unassembled WGS sequence"/>
</dbReference>
<evidence type="ECO:0000259" key="4">
    <source>
        <dbReference type="PROSITE" id="PS50995"/>
    </source>
</evidence>
<reference evidence="6 8" key="2">
    <citation type="submission" date="2016-10" db="EMBL/GenBank/DDBJ databases">
        <authorList>
            <person name="Varghese N."/>
            <person name="Submissions S."/>
        </authorList>
    </citation>
    <scope>NUCLEOTIDE SEQUENCE [LARGE SCALE GENOMIC DNA]</scope>
    <source>
        <strain evidence="6 8">DSW-5</strain>
    </source>
</reference>
<keyword evidence="3" id="KW-0804">Transcription</keyword>
<dbReference type="PANTHER" id="PTHR42756">
    <property type="entry name" value="TRANSCRIPTIONAL REGULATOR, MARR"/>
    <property type="match status" value="1"/>
</dbReference>
<dbReference type="EMBL" id="LGBR01000001">
    <property type="protein sequence ID" value="KOY50584.1"/>
    <property type="molecule type" value="Genomic_DNA"/>
</dbReference>
<dbReference type="EMBL" id="FNUE01000002">
    <property type="protein sequence ID" value="SEE61129.1"/>
    <property type="molecule type" value="Genomic_DNA"/>
</dbReference>
<dbReference type="GO" id="GO:0003677">
    <property type="term" value="F:DNA binding"/>
    <property type="evidence" value="ECO:0007669"/>
    <property type="project" value="UniProtKB-KW"/>
</dbReference>
<dbReference type="GO" id="GO:0003700">
    <property type="term" value="F:DNA-binding transcription factor activity"/>
    <property type="evidence" value="ECO:0007669"/>
    <property type="project" value="InterPro"/>
</dbReference>
<evidence type="ECO:0000256" key="2">
    <source>
        <dbReference type="ARBA" id="ARBA00023125"/>
    </source>
</evidence>
<dbReference type="InterPro" id="IPR023187">
    <property type="entry name" value="Tscrpt_reg_MarR-type_CS"/>
</dbReference>
<dbReference type="AlphaFoldDB" id="A0A0N0CEL1"/>
<dbReference type="PROSITE" id="PS01117">
    <property type="entry name" value="HTH_MARR_1"/>
    <property type="match status" value="1"/>
</dbReference>
<comment type="caution">
    <text evidence="5">The sequence shown here is derived from an EMBL/GenBank/DDBJ whole genome shotgun (WGS) entry which is preliminary data.</text>
</comment>
<dbReference type="SUPFAM" id="SSF46785">
    <property type="entry name" value="Winged helix' DNA-binding domain"/>
    <property type="match status" value="1"/>
</dbReference>
<name>A0A0N0CEL1_9FLAO</name>
<dbReference type="InterPro" id="IPR036388">
    <property type="entry name" value="WH-like_DNA-bd_sf"/>
</dbReference>
<evidence type="ECO:0000256" key="1">
    <source>
        <dbReference type="ARBA" id="ARBA00023015"/>
    </source>
</evidence>
<reference evidence="5 7" key="1">
    <citation type="submission" date="2015-07" db="EMBL/GenBank/DDBJ databases">
        <title>Genome of Polaribacter dokdonenesis DSW-5, isolated from seawater off Dokdo in Korea.</title>
        <authorList>
            <person name="Yoon K."/>
            <person name="Song J.Y."/>
            <person name="Kim J.F."/>
        </authorList>
    </citation>
    <scope>NUCLEOTIDE SEQUENCE [LARGE SCALE GENOMIC DNA]</scope>
    <source>
        <strain evidence="5 7">DSW-5</strain>
    </source>
</reference>
<proteinExistence type="predicted"/>
<protein>
    <submittedName>
        <fullName evidence="5 6">Transcriptional regulator, MarR family</fullName>
    </submittedName>
</protein>
<keyword evidence="1" id="KW-0805">Transcription regulation</keyword>
<evidence type="ECO:0000256" key="3">
    <source>
        <dbReference type="ARBA" id="ARBA00023163"/>
    </source>
</evidence>
<feature type="domain" description="HTH marR-type" evidence="4">
    <location>
        <begin position="4"/>
        <end position="136"/>
    </location>
</feature>
<accession>A0A0N0CEL1</accession>
<dbReference type="Proteomes" id="UP000037716">
    <property type="component" value="Unassembled WGS sequence"/>
</dbReference>
<dbReference type="PROSITE" id="PS50995">
    <property type="entry name" value="HTH_MARR_2"/>
    <property type="match status" value="1"/>
</dbReference>
<sequence length="151" mass="17293">MDKNKSIDHQLRATWQAVAKMYNEQATNYSSTMSMAFVLLTIDKDKGTPSTALGPLMGMEPTSLSRILKSMEEKGAISREKNPDDGRSVIIKLTDYGLEMRKFSKSHVYQFNNVVREYVTEDELESFFKVMVTINKLIAEKKIFEPINQDK</sequence>
<dbReference type="OrthoDB" id="1467380at2"/>
<dbReference type="InterPro" id="IPR000835">
    <property type="entry name" value="HTH_MarR-typ"/>
</dbReference>
<dbReference type="PRINTS" id="PR00598">
    <property type="entry name" value="HTHMARR"/>
</dbReference>
<keyword evidence="2 6" id="KW-0238">DNA-binding</keyword>
<gene>
    <name evidence="5" type="ORF">I602_144</name>
    <name evidence="6" type="ORF">SAMN05444353_2710</name>
</gene>
<evidence type="ECO:0000313" key="7">
    <source>
        <dbReference type="Proteomes" id="UP000037716"/>
    </source>
</evidence>
<evidence type="ECO:0000313" key="8">
    <source>
        <dbReference type="Proteomes" id="UP000183071"/>
    </source>
</evidence>
<dbReference type="RefSeq" id="WP_053972867.1">
    <property type="nucleotide sequence ID" value="NZ_FNUE01000002.1"/>
</dbReference>
<organism evidence="5 7">
    <name type="scientific">Polaribacter dokdonensis DSW-5</name>
    <dbReference type="NCBI Taxonomy" id="1300348"/>
    <lineage>
        <taxon>Bacteria</taxon>
        <taxon>Pseudomonadati</taxon>
        <taxon>Bacteroidota</taxon>
        <taxon>Flavobacteriia</taxon>
        <taxon>Flavobacteriales</taxon>
        <taxon>Flavobacteriaceae</taxon>
    </lineage>
</organism>
<dbReference type="SMART" id="SM00347">
    <property type="entry name" value="HTH_MARR"/>
    <property type="match status" value="1"/>
</dbReference>